<dbReference type="OrthoDB" id="3173376at2"/>
<dbReference type="PANTHER" id="PTHR30055">
    <property type="entry name" value="HTH-TYPE TRANSCRIPTIONAL REGULATOR RUTR"/>
    <property type="match status" value="1"/>
</dbReference>
<keyword evidence="1" id="KW-0805">Transcription regulation</keyword>
<dbReference type="InterPro" id="IPR036271">
    <property type="entry name" value="Tet_transcr_reg_TetR-rel_C_sf"/>
</dbReference>
<sequence>MPAGSRRAYRTGMSRDMIVAAATALTAERGLDGWSMRELTARLDTSLSVIYHHVGDRAKVCAAVVDRVYAMMDLTIDDTDWRSMLHSVLSAMIDHLPQWPGVATWLLHNGPQTDQLLPTLATGMRLMVEAGWGEESAVAYSTAFDTCLGLIAIGDQQAHVDSGAGLAGLLTMLESHPAAGTGTEEMRRMVARFEGDRAVRDAMQREFCRYALDRVLDGLAVRLAELGASRQ</sequence>
<proteinExistence type="predicted"/>
<comment type="caution">
    <text evidence="6">The sequence shown here is derived from an EMBL/GenBank/DDBJ whole genome shotgun (WGS) entry which is preliminary data.</text>
</comment>
<dbReference type="InterPro" id="IPR001647">
    <property type="entry name" value="HTH_TetR"/>
</dbReference>
<dbReference type="PROSITE" id="PS50977">
    <property type="entry name" value="HTH_TETR_2"/>
    <property type="match status" value="1"/>
</dbReference>
<dbReference type="Gene3D" id="1.10.357.10">
    <property type="entry name" value="Tetracycline Repressor, domain 2"/>
    <property type="match status" value="1"/>
</dbReference>
<keyword evidence="7" id="KW-1185">Reference proteome</keyword>
<evidence type="ECO:0000259" key="5">
    <source>
        <dbReference type="PROSITE" id="PS50977"/>
    </source>
</evidence>
<dbReference type="AlphaFoldDB" id="A0A511MAE2"/>
<dbReference type="Pfam" id="PF00440">
    <property type="entry name" value="TetR_N"/>
    <property type="match status" value="1"/>
</dbReference>
<feature type="DNA-binding region" description="H-T-H motif" evidence="4">
    <location>
        <begin position="35"/>
        <end position="54"/>
    </location>
</feature>
<dbReference type="SUPFAM" id="SSF48498">
    <property type="entry name" value="Tetracyclin repressor-like, C-terminal domain"/>
    <property type="match status" value="1"/>
</dbReference>
<evidence type="ECO:0000313" key="7">
    <source>
        <dbReference type="Proteomes" id="UP000321424"/>
    </source>
</evidence>
<feature type="domain" description="HTH tetR-type" evidence="5">
    <location>
        <begin position="12"/>
        <end position="72"/>
    </location>
</feature>
<dbReference type="SUPFAM" id="SSF46689">
    <property type="entry name" value="Homeodomain-like"/>
    <property type="match status" value="1"/>
</dbReference>
<organism evidence="6 7">
    <name type="scientific">Nocardia ninae NBRC 108245</name>
    <dbReference type="NCBI Taxonomy" id="1210091"/>
    <lineage>
        <taxon>Bacteria</taxon>
        <taxon>Bacillati</taxon>
        <taxon>Actinomycetota</taxon>
        <taxon>Actinomycetes</taxon>
        <taxon>Mycobacteriales</taxon>
        <taxon>Nocardiaceae</taxon>
        <taxon>Nocardia</taxon>
    </lineage>
</organism>
<dbReference type="InterPro" id="IPR050109">
    <property type="entry name" value="HTH-type_TetR-like_transc_reg"/>
</dbReference>
<reference evidence="6 7" key="1">
    <citation type="submission" date="2019-07" db="EMBL/GenBank/DDBJ databases">
        <title>Whole genome shotgun sequence of Nocardia ninae NBRC 108245.</title>
        <authorList>
            <person name="Hosoyama A."/>
            <person name="Uohara A."/>
            <person name="Ohji S."/>
            <person name="Ichikawa N."/>
        </authorList>
    </citation>
    <scope>NUCLEOTIDE SEQUENCE [LARGE SCALE GENOMIC DNA]</scope>
    <source>
        <strain evidence="6 7">NBRC 108245</strain>
    </source>
</reference>
<evidence type="ECO:0000256" key="2">
    <source>
        <dbReference type="ARBA" id="ARBA00023125"/>
    </source>
</evidence>
<evidence type="ECO:0000256" key="3">
    <source>
        <dbReference type="ARBA" id="ARBA00023163"/>
    </source>
</evidence>
<dbReference type="GO" id="GO:0000976">
    <property type="term" value="F:transcription cis-regulatory region binding"/>
    <property type="evidence" value="ECO:0007669"/>
    <property type="project" value="TreeGrafter"/>
</dbReference>
<dbReference type="RefSeq" id="WP_147129700.1">
    <property type="nucleotide sequence ID" value="NZ_BJXA01000010.1"/>
</dbReference>
<keyword evidence="2 4" id="KW-0238">DNA-binding</keyword>
<evidence type="ECO:0000313" key="6">
    <source>
        <dbReference type="EMBL" id="GEM37580.1"/>
    </source>
</evidence>
<name>A0A511MAE2_9NOCA</name>
<dbReference type="Proteomes" id="UP000321424">
    <property type="component" value="Unassembled WGS sequence"/>
</dbReference>
<gene>
    <name evidence="6" type="ORF">NN4_20990</name>
</gene>
<dbReference type="PANTHER" id="PTHR30055:SF151">
    <property type="entry name" value="TRANSCRIPTIONAL REGULATORY PROTEIN"/>
    <property type="match status" value="1"/>
</dbReference>
<accession>A0A511MAE2</accession>
<evidence type="ECO:0000256" key="4">
    <source>
        <dbReference type="PROSITE-ProRule" id="PRU00335"/>
    </source>
</evidence>
<dbReference type="EMBL" id="BJXA01000010">
    <property type="protein sequence ID" value="GEM37580.1"/>
    <property type="molecule type" value="Genomic_DNA"/>
</dbReference>
<evidence type="ECO:0000256" key="1">
    <source>
        <dbReference type="ARBA" id="ARBA00023015"/>
    </source>
</evidence>
<protein>
    <submittedName>
        <fullName evidence="6">TetR family transcriptional regulator</fullName>
    </submittedName>
</protein>
<dbReference type="GO" id="GO:0003700">
    <property type="term" value="F:DNA-binding transcription factor activity"/>
    <property type="evidence" value="ECO:0007669"/>
    <property type="project" value="TreeGrafter"/>
</dbReference>
<keyword evidence="3" id="KW-0804">Transcription</keyword>
<dbReference type="InterPro" id="IPR009057">
    <property type="entry name" value="Homeodomain-like_sf"/>
</dbReference>